<evidence type="ECO:0000256" key="1">
    <source>
        <dbReference type="ARBA" id="ARBA00022723"/>
    </source>
</evidence>
<keyword evidence="3" id="KW-0862">Zinc</keyword>
<proteinExistence type="predicted"/>
<dbReference type="GO" id="GO:0008270">
    <property type="term" value="F:zinc ion binding"/>
    <property type="evidence" value="ECO:0007669"/>
    <property type="project" value="UniProtKB-KW"/>
</dbReference>
<evidence type="ECO:0000256" key="2">
    <source>
        <dbReference type="ARBA" id="ARBA00022771"/>
    </source>
</evidence>
<dbReference type="InterPro" id="IPR001841">
    <property type="entry name" value="Znf_RING"/>
</dbReference>
<dbReference type="Pfam" id="PF13639">
    <property type="entry name" value="zf-RING_2"/>
    <property type="match status" value="1"/>
</dbReference>
<dbReference type="EMBL" id="LUHQ01000004">
    <property type="protein sequence ID" value="OAO98608.1"/>
    <property type="molecule type" value="Genomic_DNA"/>
</dbReference>
<name>A0A178UXI4_ARATH</name>
<evidence type="ECO:0000259" key="5">
    <source>
        <dbReference type="PROSITE" id="PS50089"/>
    </source>
</evidence>
<feature type="domain" description="RING-type" evidence="5">
    <location>
        <begin position="157"/>
        <end position="201"/>
    </location>
</feature>
<dbReference type="InterPro" id="IPR050731">
    <property type="entry name" value="HRD1_E3_ubiq-ligases"/>
</dbReference>
<dbReference type="PROSITE" id="PS50089">
    <property type="entry name" value="ZF_RING_2"/>
    <property type="match status" value="1"/>
</dbReference>
<dbReference type="FunFam" id="3.30.40.10:FF:000985">
    <property type="entry name" value="RING/U-box superfamily protein"/>
    <property type="match status" value="1"/>
</dbReference>
<evidence type="ECO:0000256" key="3">
    <source>
        <dbReference type="ARBA" id="ARBA00022833"/>
    </source>
</evidence>
<organism evidence="6 7">
    <name type="scientific">Arabidopsis thaliana</name>
    <name type="common">Mouse-ear cress</name>
    <dbReference type="NCBI Taxonomy" id="3702"/>
    <lineage>
        <taxon>Eukaryota</taxon>
        <taxon>Viridiplantae</taxon>
        <taxon>Streptophyta</taxon>
        <taxon>Embryophyta</taxon>
        <taxon>Tracheophyta</taxon>
        <taxon>Spermatophyta</taxon>
        <taxon>Magnoliopsida</taxon>
        <taxon>eudicotyledons</taxon>
        <taxon>Gunneridae</taxon>
        <taxon>Pentapetalae</taxon>
        <taxon>rosids</taxon>
        <taxon>malvids</taxon>
        <taxon>Brassicales</taxon>
        <taxon>Brassicaceae</taxon>
        <taxon>Camelineae</taxon>
        <taxon>Arabidopsis</taxon>
    </lineage>
</organism>
<sequence length="206" mass="23373">MSMSFRPEVEVHVTNGRKLSPSEPNSVIIRLKTKSVEIIIENQTTGRQNRRTQVSPPFLIDINLRSSSHDHIRTLLHDRLVGYPFESYLCDDLAPKISTAAIDLGFGHNGFTLTMAATVTYRTVSVMSNDEKSLRMVLLGRMKAEEFKSLKMETEPCSICLESLVSGPKPRDVTRMTCSHVFHNGCLLEWLKRKNTCPLCRTEIYD</sequence>
<dbReference type="Proteomes" id="UP000078284">
    <property type="component" value="Chromosome 4"/>
</dbReference>
<dbReference type="ExpressionAtlas" id="A0A178UXI4">
    <property type="expression patterns" value="baseline"/>
</dbReference>
<dbReference type="AlphaFoldDB" id="A0A178UXI4"/>
<dbReference type="PANTHER" id="PTHR22763:SF192">
    <property type="entry name" value="RING-TYPE DOMAIN-CONTAINING PROTEIN"/>
    <property type="match status" value="1"/>
</dbReference>
<keyword evidence="1" id="KW-0479">Metal-binding</keyword>
<gene>
    <name evidence="6" type="ordered locus">AXX17_At4g04780</name>
</gene>
<keyword evidence="2 4" id="KW-0863">Zinc-finger</keyword>
<reference evidence="7" key="1">
    <citation type="journal article" date="2016" name="Proc. Natl. Acad. Sci. U.S.A.">
        <title>Chromosome-level assembly of Arabidopsis thaliana Ler reveals the extent of translocation and inversion polymorphisms.</title>
        <authorList>
            <person name="Zapata L."/>
            <person name="Ding J."/>
            <person name="Willing E.M."/>
            <person name="Hartwig B."/>
            <person name="Bezdan D."/>
            <person name="Jiao W.B."/>
            <person name="Patel V."/>
            <person name="Velikkakam James G."/>
            <person name="Koornneef M."/>
            <person name="Ossowski S."/>
            <person name="Schneeberger K."/>
        </authorList>
    </citation>
    <scope>NUCLEOTIDE SEQUENCE [LARGE SCALE GENOMIC DNA]</scope>
    <source>
        <strain evidence="7">cv. Landsberg erecta</strain>
    </source>
</reference>
<dbReference type="Gene3D" id="3.30.40.10">
    <property type="entry name" value="Zinc/RING finger domain, C3HC4 (zinc finger)"/>
    <property type="match status" value="1"/>
</dbReference>
<dbReference type="SUPFAM" id="SSF57850">
    <property type="entry name" value="RING/U-box"/>
    <property type="match status" value="1"/>
</dbReference>
<evidence type="ECO:0000313" key="7">
    <source>
        <dbReference type="Proteomes" id="UP000078284"/>
    </source>
</evidence>
<dbReference type="InterPro" id="IPR013083">
    <property type="entry name" value="Znf_RING/FYVE/PHD"/>
</dbReference>
<dbReference type="SMART" id="SM00184">
    <property type="entry name" value="RING"/>
    <property type="match status" value="1"/>
</dbReference>
<evidence type="ECO:0000256" key="4">
    <source>
        <dbReference type="PROSITE-ProRule" id="PRU00175"/>
    </source>
</evidence>
<comment type="caution">
    <text evidence="6">The sequence shown here is derived from an EMBL/GenBank/DDBJ whole genome shotgun (WGS) entry which is preliminary data.</text>
</comment>
<protein>
    <recommendedName>
        <fullName evidence="5">RING-type domain-containing protein</fullName>
    </recommendedName>
</protein>
<evidence type="ECO:0000313" key="6">
    <source>
        <dbReference type="EMBL" id="OAO98608.1"/>
    </source>
</evidence>
<dbReference type="PANTHER" id="PTHR22763">
    <property type="entry name" value="RING ZINC FINGER PROTEIN"/>
    <property type="match status" value="1"/>
</dbReference>
<accession>A0A178UXI4</accession>